<gene>
    <name evidence="9" type="ORF">H0A72_01565</name>
</gene>
<evidence type="ECO:0000256" key="3">
    <source>
        <dbReference type="ARBA" id="ARBA00022737"/>
    </source>
</evidence>
<dbReference type="EMBL" id="JACCEM010000001">
    <property type="protein sequence ID" value="NYT47991.1"/>
    <property type="molecule type" value="Genomic_DNA"/>
</dbReference>
<dbReference type="PROSITE" id="PS50005">
    <property type="entry name" value="TPR"/>
    <property type="match status" value="2"/>
</dbReference>
<proteinExistence type="predicted"/>
<reference evidence="9 10" key="1">
    <citation type="submission" date="2020-07" db="EMBL/GenBank/DDBJ databases">
        <title>Taxonomic revisions and descriptions of new bacterial species based on genomic comparisons in the high-G+C-content subgroup of the family Alcaligenaceae.</title>
        <authorList>
            <person name="Szabo A."/>
            <person name="Felfoldi T."/>
        </authorList>
    </citation>
    <scope>NUCLEOTIDE SEQUENCE [LARGE SCALE GENOMIC DNA]</scope>
    <source>
        <strain evidence="9 10">LMG 24012</strain>
    </source>
</reference>
<organism evidence="9 10">
    <name type="scientific">Parapusillimonas granuli</name>
    <dbReference type="NCBI Taxonomy" id="380911"/>
    <lineage>
        <taxon>Bacteria</taxon>
        <taxon>Pseudomonadati</taxon>
        <taxon>Pseudomonadota</taxon>
        <taxon>Betaproteobacteria</taxon>
        <taxon>Burkholderiales</taxon>
        <taxon>Alcaligenaceae</taxon>
        <taxon>Parapusillimonas</taxon>
    </lineage>
</organism>
<accession>A0A853FZF4</accession>
<dbReference type="Pfam" id="PF13176">
    <property type="entry name" value="TPR_7"/>
    <property type="match status" value="1"/>
</dbReference>
<dbReference type="SMART" id="SM00028">
    <property type="entry name" value="TPR"/>
    <property type="match status" value="9"/>
</dbReference>
<keyword evidence="4 6" id="KW-0802">TPR repeat</keyword>
<dbReference type="InterPro" id="IPR011990">
    <property type="entry name" value="TPR-like_helical_dom_sf"/>
</dbReference>
<dbReference type="Pfam" id="PF05420">
    <property type="entry name" value="BCSC_C"/>
    <property type="match status" value="1"/>
</dbReference>
<evidence type="ECO:0000313" key="9">
    <source>
        <dbReference type="EMBL" id="NYT47991.1"/>
    </source>
</evidence>
<dbReference type="RefSeq" id="WP_180153189.1">
    <property type="nucleotide sequence ID" value="NZ_JACCEM010000001.1"/>
</dbReference>
<feature type="domain" description="Cellulose synthase operon C C-terminal" evidence="8">
    <location>
        <begin position="1007"/>
        <end position="1352"/>
    </location>
</feature>
<dbReference type="Gene3D" id="1.25.40.10">
    <property type="entry name" value="Tetratricopeptide repeat domain"/>
    <property type="match status" value="4"/>
</dbReference>
<dbReference type="PANTHER" id="PTHR45586:SF1">
    <property type="entry name" value="LIPOPOLYSACCHARIDE ASSEMBLY PROTEIN B"/>
    <property type="match status" value="1"/>
</dbReference>
<evidence type="ECO:0000313" key="10">
    <source>
        <dbReference type="Proteomes" id="UP000559809"/>
    </source>
</evidence>
<dbReference type="UniPathway" id="UPA00694"/>
<feature type="repeat" description="TPR" evidence="6">
    <location>
        <begin position="386"/>
        <end position="419"/>
    </location>
</feature>
<evidence type="ECO:0000256" key="5">
    <source>
        <dbReference type="ARBA" id="ARBA00022916"/>
    </source>
</evidence>
<sequence length="1375" mass="145812">MSRYSSQLILGVLAAALHSAGWAQADAGKTLIEQGKFWQERHDTQRATEAWNKLLLISPDNPAALYGLATLDIRAKRLDSARAYLQRLRAAHPDSALVARLEQELLLHTDGKAVVLEQARKEAATGKVESAVGKYQDVLQGTAPQGPLGREYYTMLGYTAGGLPEAIAGLRRLARESPNDAQTALALARHLARNEPTRLEGIRKLSELSAHPELGNDAKKSWREALVWVGPPGPEARPLFQDYLRRNPGDAAIKEQLDKGVALAAARAPRAAAPWRHRTDAAMRLIESGRLAQAEAELQAVLAEHPNDSEALGGLGLIRMRQKDWAQANELLARASKANPTGWRNPRNMVEYWHAVDRASSMRRAGDVAGARKVLAQAEKLAPKEVAAETLLADMLADEGKFAQAEKAYRNALRRRPGDPEATRGLITVLAQGNKPDEARKIVQGMSPAALEQAGGVARMRGVYAAGQAKAALAAGNYASAQAALEEALQSDPSNPWVRLELARLYQRSGYQKEANGLMQGILVSDPNNAEALYASAVYAGESRDWAAAYNALARVPQPQRTQAMADLYQRAAQHLHIRQAVDMAAQGRRAEAVSMLMHVEANSGGNLDTLGALAEAYADIGDPGRALALLRPLRADGKAQNVDGSLLYAGVLLRTNQMVEASGLIRHLESQALTPEQRGRLDELSAGFMVRQADALRERGDLVSAYDAIAPVLQRNPQHREATEALARMYAAAGQGRQALELYEKLLLSNQSDALLHLNAAQAAQQVKEYAYALKEAETAVSLAPDQSEILAGAARIYRSQGKTKEAAQLLERAVAYQGRPAGAFALPASAGAGTAGSLNPFVGMPGQKKASALDTPALYNTLVPTTPLVAGAPAYLPAGGAVPVASPPPAAAGYAPIPLPPPIPVQAGVPPAASYLSGGAAPAAAPYPAPYPAAAPAPYPAAAAPYPAPYPAPQFAAPQFAAQAPAPARGSTLAQELADLQQQQSATAAIGTQFRTRSGDAGMGKLTETQVPLEIKFPAGDGKVTFNATPVVLNAGGLGYDLYSRATYGGGPAVMAAAGPGSNKATGVGLSIGYERDGLKLDAGATPLGFQYKTFTGGVLLSGTMDEQRSVAYRLDVSRRPVTDSLTSFAGTEDPRTGMQWGGVTATGARATLSKDWGGAGVYGSAAWHGLRGHNVEDNHRTEFNAGTFFRVVDDPDSKLMMGVNLNATYFNKNQGHYTYGHGGYFSPKSFYALSLPVTWAQRSGKLTYRLDGALGLQHFKQSDADMFPTDAGLQAGAVNALASAASPELGGLSGGIYKGESKTGLGYNLRASAEYRVTPQLVMGATIGADNASDYSQWAGGLYMRYYFEPQTRLMELPVEPFSSPYGATYGR</sequence>
<protein>
    <submittedName>
        <fullName evidence="9">BCSC C-terminal domain-containing protein</fullName>
    </submittedName>
</protein>
<keyword evidence="2 7" id="KW-0732">Signal</keyword>
<evidence type="ECO:0000256" key="4">
    <source>
        <dbReference type="ARBA" id="ARBA00022803"/>
    </source>
</evidence>
<feature type="chain" id="PRO_5032887497" evidence="7">
    <location>
        <begin position="26"/>
        <end position="1375"/>
    </location>
</feature>
<feature type="repeat" description="TPR" evidence="6">
    <location>
        <begin position="28"/>
        <end position="61"/>
    </location>
</feature>
<evidence type="ECO:0000259" key="8">
    <source>
        <dbReference type="Pfam" id="PF05420"/>
    </source>
</evidence>
<dbReference type="InterPro" id="IPR051012">
    <property type="entry name" value="CellSynth/LPSAsmb/PSIAsmb"/>
</dbReference>
<evidence type="ECO:0000256" key="7">
    <source>
        <dbReference type="SAM" id="SignalP"/>
    </source>
</evidence>
<keyword evidence="5" id="KW-0135">Cellulose biosynthesis</keyword>
<dbReference type="GO" id="GO:0019867">
    <property type="term" value="C:outer membrane"/>
    <property type="evidence" value="ECO:0007669"/>
    <property type="project" value="InterPro"/>
</dbReference>
<dbReference type="InterPro" id="IPR003921">
    <property type="entry name" value="Cell_synth_C"/>
</dbReference>
<dbReference type="PRINTS" id="PR01441">
    <property type="entry name" value="CELLSNTHASEC"/>
</dbReference>
<dbReference type="GO" id="GO:0030244">
    <property type="term" value="P:cellulose biosynthetic process"/>
    <property type="evidence" value="ECO:0007669"/>
    <property type="project" value="UniProtKB-KW"/>
</dbReference>
<evidence type="ECO:0000256" key="2">
    <source>
        <dbReference type="ARBA" id="ARBA00022729"/>
    </source>
</evidence>
<dbReference type="PANTHER" id="PTHR45586">
    <property type="entry name" value="TPR REPEAT-CONTAINING PROTEIN PA4667"/>
    <property type="match status" value="1"/>
</dbReference>
<feature type="signal peptide" evidence="7">
    <location>
        <begin position="1"/>
        <end position="25"/>
    </location>
</feature>
<keyword evidence="10" id="KW-1185">Reference proteome</keyword>
<dbReference type="InterPro" id="IPR019734">
    <property type="entry name" value="TPR_rpt"/>
</dbReference>
<dbReference type="GO" id="GO:0006011">
    <property type="term" value="P:UDP-alpha-D-glucose metabolic process"/>
    <property type="evidence" value="ECO:0007669"/>
    <property type="project" value="InterPro"/>
</dbReference>
<comment type="pathway">
    <text evidence="1">Glycan metabolism; bacterial cellulose biosynthesis.</text>
</comment>
<name>A0A853FZF4_9BURK</name>
<dbReference type="Pfam" id="PF14559">
    <property type="entry name" value="TPR_19"/>
    <property type="match status" value="4"/>
</dbReference>
<dbReference type="SUPFAM" id="SSF48452">
    <property type="entry name" value="TPR-like"/>
    <property type="match status" value="4"/>
</dbReference>
<dbReference type="Proteomes" id="UP000559809">
    <property type="component" value="Unassembled WGS sequence"/>
</dbReference>
<evidence type="ECO:0000256" key="6">
    <source>
        <dbReference type="PROSITE-ProRule" id="PRU00339"/>
    </source>
</evidence>
<comment type="caution">
    <text evidence="9">The sequence shown here is derived from an EMBL/GenBank/DDBJ whole genome shotgun (WGS) entry which is preliminary data.</text>
</comment>
<keyword evidence="3" id="KW-0677">Repeat</keyword>
<dbReference type="InterPro" id="IPR008410">
    <property type="entry name" value="BCSC_C"/>
</dbReference>
<evidence type="ECO:0000256" key="1">
    <source>
        <dbReference type="ARBA" id="ARBA00005186"/>
    </source>
</evidence>